<name>A0A0N7E4K1_9CAUD</name>
<accession>A0A0N7E4K1</accession>
<dbReference type="KEGG" id="vg:26517127"/>
<dbReference type="EMBL" id="KT206225">
    <property type="protein sequence ID" value="ALA48193.1"/>
    <property type="molecule type" value="Genomic_DNA"/>
</dbReference>
<evidence type="ECO:0000313" key="1">
    <source>
        <dbReference type="EMBL" id="ALA48193.1"/>
    </source>
</evidence>
<organism evidence="1 2">
    <name type="scientific">Mycobacterium phage Phlei</name>
    <dbReference type="NCBI Taxonomy" id="1690684"/>
    <lineage>
        <taxon>Viruses</taxon>
        <taxon>Duplodnaviria</taxon>
        <taxon>Heunggongvirae</taxon>
        <taxon>Uroviricota</taxon>
        <taxon>Caudoviricetes</taxon>
        <taxon>Phleivirus</taxon>
        <taxon>Phleivirus Phlei</taxon>
    </lineage>
</organism>
<proteinExistence type="predicted"/>
<evidence type="ECO:0000313" key="2">
    <source>
        <dbReference type="Proteomes" id="UP000203948"/>
    </source>
</evidence>
<dbReference type="Proteomes" id="UP000203948">
    <property type="component" value="Segment"/>
</dbReference>
<sequence length="71" mass="7943">MQTLSNEWVYAFEITPGDQVWLADMVATVKSVTRNGNGFEFELMRITPGGMQMGCTVYVEYGEVIPVLCFA</sequence>
<dbReference type="RefSeq" id="YP_009188074.1">
    <property type="nucleotide sequence ID" value="NC_028662.1"/>
</dbReference>
<dbReference type="GeneID" id="26517127"/>
<reference evidence="1 2" key="1">
    <citation type="journal article" date="2016" name="Arch. Virol.">
        <title>Genome sequence of a cluster A13 mycobacteriophage detected in Mycobacterium phlei over a half century ago.</title>
        <authorList>
            <person name="Marton S."/>
            <person name="Feher E."/>
            <person name="Horvath B."/>
            <person name="Haber K."/>
            <person name="Somogyi P."/>
            <person name="Minarovits J."/>
            <person name="Banyai K."/>
        </authorList>
    </citation>
    <scope>NUCLEOTIDE SEQUENCE [LARGE SCALE GENOMIC DNA]</scope>
</reference>
<protein>
    <submittedName>
        <fullName evidence="1">Uncharacterized protein</fullName>
    </submittedName>
</protein>
<keyword evidence="2" id="KW-1185">Reference proteome</keyword>